<comment type="caution">
    <text evidence="1">The sequence shown here is derived from an EMBL/GenBank/DDBJ whole genome shotgun (WGS) entry which is preliminary data.</text>
</comment>
<keyword evidence="2" id="KW-1185">Reference proteome</keyword>
<accession>A0ACC1CRV5</accession>
<evidence type="ECO:0000313" key="1">
    <source>
        <dbReference type="EMBL" id="KAJ0174332.1"/>
    </source>
</evidence>
<proteinExistence type="predicted"/>
<sequence>MISASAVSQTADLTSTIESAKGKIHDDIKQYLFHPSGCGCRGARGISLFSFDKGHEGQSCNHAPNIGNSLTGRHFVGHFVVSRKRVMVAAVLPQKGSMIDSDCPKIGPDCTLKATKEVIVSAGSIDTAKLLMLSGIGPRNMLRAKE</sequence>
<organism evidence="1 2">
    <name type="scientific">Dendrolimus kikuchii</name>
    <dbReference type="NCBI Taxonomy" id="765133"/>
    <lineage>
        <taxon>Eukaryota</taxon>
        <taxon>Metazoa</taxon>
        <taxon>Ecdysozoa</taxon>
        <taxon>Arthropoda</taxon>
        <taxon>Hexapoda</taxon>
        <taxon>Insecta</taxon>
        <taxon>Pterygota</taxon>
        <taxon>Neoptera</taxon>
        <taxon>Endopterygota</taxon>
        <taxon>Lepidoptera</taxon>
        <taxon>Glossata</taxon>
        <taxon>Ditrysia</taxon>
        <taxon>Bombycoidea</taxon>
        <taxon>Lasiocampidae</taxon>
        <taxon>Dendrolimus</taxon>
    </lineage>
</organism>
<name>A0ACC1CRV5_9NEOP</name>
<protein>
    <submittedName>
        <fullName evidence="1">Uncharacterized protein</fullName>
    </submittedName>
</protein>
<reference evidence="1 2" key="1">
    <citation type="journal article" date="2021" name="Front. Genet.">
        <title>Chromosome-Level Genome Assembly Reveals Significant Gene Expansion in the Toll and IMD Signaling Pathways of Dendrolimus kikuchii.</title>
        <authorList>
            <person name="Zhou J."/>
            <person name="Wu P."/>
            <person name="Xiong Z."/>
            <person name="Liu N."/>
            <person name="Zhao N."/>
            <person name="Ji M."/>
            <person name="Qiu Y."/>
            <person name="Yang B."/>
        </authorList>
    </citation>
    <scope>NUCLEOTIDE SEQUENCE [LARGE SCALE GENOMIC DNA]</scope>
    <source>
        <strain evidence="1">Ann1</strain>
    </source>
</reference>
<dbReference type="Proteomes" id="UP000824533">
    <property type="component" value="Linkage Group LG18"/>
</dbReference>
<dbReference type="EMBL" id="CM034404">
    <property type="protein sequence ID" value="KAJ0174332.1"/>
    <property type="molecule type" value="Genomic_DNA"/>
</dbReference>
<gene>
    <name evidence="1" type="ORF">K1T71_010478</name>
</gene>
<evidence type="ECO:0000313" key="2">
    <source>
        <dbReference type="Proteomes" id="UP000824533"/>
    </source>
</evidence>